<keyword evidence="3" id="KW-1185">Reference proteome</keyword>
<sequence length="153" mass="16985">MLLKEVRPCCDASAGGPIADVSKDAVQSLNMSLLSYPITLISLDKDVTISEPKRPSPMVHFGLGFCPRERTMHAVIKQILHNRYLHLLVGVLIIVSASTEMVEDFRAWEEHDGLQPYHGVALIGIWHVIKALAEIYESIVVIEEDQSQAGPRT</sequence>
<dbReference type="RefSeq" id="WP_257891086.1">
    <property type="nucleotide sequence ID" value="NZ_JAIMBW010000001.1"/>
</dbReference>
<dbReference type="AlphaFoldDB" id="A0A975TV92"/>
<evidence type="ECO:0000313" key="3">
    <source>
        <dbReference type="Proteomes" id="UP000693972"/>
    </source>
</evidence>
<proteinExistence type="predicted"/>
<accession>A0A975TV92</accession>
<dbReference type="Proteomes" id="UP000693972">
    <property type="component" value="Unassembled WGS sequence"/>
</dbReference>
<gene>
    <name evidence="1" type="ORF">KUL25_00300</name>
    <name evidence="2" type="ORF">KUL25_00305</name>
</gene>
<organism evidence="2">
    <name type="scientific">Gymnodinialimonas phycosphaerae</name>
    <dbReference type="NCBI Taxonomy" id="2841589"/>
    <lineage>
        <taxon>Bacteria</taxon>
        <taxon>Pseudomonadati</taxon>
        <taxon>Pseudomonadota</taxon>
        <taxon>Alphaproteobacteria</taxon>
        <taxon>Rhodobacterales</taxon>
        <taxon>Paracoccaceae</taxon>
        <taxon>Gymnodinialimonas</taxon>
    </lineage>
</organism>
<reference evidence="2 3" key="1">
    <citation type="submission" date="2021-07" db="EMBL/GenBank/DDBJ databases">
        <title>Karlodiniumbacter phycospheric gen. nov., sp. nov., a phycosphere bacterium isolated from karlodinium veneficum.</title>
        <authorList>
            <person name="Peng Y."/>
            <person name="Jiang L."/>
            <person name="Lee J."/>
        </authorList>
    </citation>
    <scope>NUCLEOTIDE SEQUENCE</scope>
    <source>
        <strain evidence="2 3">N5</strain>
    </source>
</reference>
<protein>
    <submittedName>
        <fullName evidence="2">Uncharacterized protein</fullName>
    </submittedName>
</protein>
<dbReference type="EMBL" id="JAIMBW010000001">
    <property type="protein sequence ID" value="MBY4891200.1"/>
    <property type="molecule type" value="Genomic_DNA"/>
</dbReference>
<dbReference type="EMBL" id="CP078073">
    <property type="protein sequence ID" value="QXL88003.1"/>
    <property type="molecule type" value="Genomic_DNA"/>
</dbReference>
<name>A0A975TV92_9RHOB</name>
<evidence type="ECO:0000313" key="2">
    <source>
        <dbReference type="EMBL" id="QXL88003.1"/>
    </source>
</evidence>
<evidence type="ECO:0000313" key="1">
    <source>
        <dbReference type="EMBL" id="MBY4891200.1"/>
    </source>
</evidence>